<feature type="signal peptide" evidence="1">
    <location>
        <begin position="1"/>
        <end position="22"/>
    </location>
</feature>
<gene>
    <name evidence="2" type="ORF">CDEB00056_LOCUS7912</name>
</gene>
<sequence>MNLYATPVVIGILSLFAQSINAFDVEPYPELRFRDYNELKPEEKEAAAVLGYSNAESWSKLGTADAEGWSWWYNANRDYYDYNENGNYYEENPTFIPAATTLGFTEDVWDCWINHYGSYEWEDLKKYDITSFYRKLGWTKDKWNEIDTVLPDTEGKSFAELSTEEKTAAVTVCYTQKIWDKEMLPFCVDSPRPILVGGKQERSCDWVSRNLSRCKNKKGEFSKHCPNTCGTCDINECAQTKLKVLWHQKGETKVFKKCAQGLLGKGKKERNCKKQWVRNVCPATCSPKCQPNP</sequence>
<evidence type="ECO:0000313" key="2">
    <source>
        <dbReference type="EMBL" id="CAE0463071.1"/>
    </source>
</evidence>
<keyword evidence="1" id="KW-0732">Signal</keyword>
<evidence type="ECO:0008006" key="3">
    <source>
        <dbReference type="Google" id="ProtNLM"/>
    </source>
</evidence>
<reference evidence="2" key="1">
    <citation type="submission" date="2021-01" db="EMBL/GenBank/DDBJ databases">
        <authorList>
            <person name="Corre E."/>
            <person name="Pelletier E."/>
            <person name="Niang G."/>
            <person name="Scheremetjew M."/>
            <person name="Finn R."/>
            <person name="Kale V."/>
            <person name="Holt S."/>
            <person name="Cochrane G."/>
            <person name="Meng A."/>
            <person name="Brown T."/>
            <person name="Cohen L."/>
        </authorList>
    </citation>
    <scope>NUCLEOTIDE SEQUENCE</scope>
    <source>
        <strain evidence="2">MM31A-1</strain>
    </source>
</reference>
<organism evidence="2">
    <name type="scientific">Chaetoceros debilis</name>
    <dbReference type="NCBI Taxonomy" id="122233"/>
    <lineage>
        <taxon>Eukaryota</taxon>
        <taxon>Sar</taxon>
        <taxon>Stramenopiles</taxon>
        <taxon>Ochrophyta</taxon>
        <taxon>Bacillariophyta</taxon>
        <taxon>Coscinodiscophyceae</taxon>
        <taxon>Chaetocerotophycidae</taxon>
        <taxon>Chaetocerotales</taxon>
        <taxon>Chaetocerotaceae</taxon>
        <taxon>Chaetoceros</taxon>
    </lineage>
</organism>
<dbReference type="EMBL" id="HBIO01010219">
    <property type="protein sequence ID" value="CAE0463071.1"/>
    <property type="molecule type" value="Transcribed_RNA"/>
</dbReference>
<dbReference type="AlphaFoldDB" id="A0A7S3Q2A0"/>
<evidence type="ECO:0000256" key="1">
    <source>
        <dbReference type="SAM" id="SignalP"/>
    </source>
</evidence>
<name>A0A7S3Q2A0_9STRA</name>
<accession>A0A7S3Q2A0</accession>
<feature type="chain" id="PRO_5031142202" description="ShKT domain-containing protein" evidence="1">
    <location>
        <begin position="23"/>
        <end position="293"/>
    </location>
</feature>
<protein>
    <recommendedName>
        <fullName evidence="3">ShKT domain-containing protein</fullName>
    </recommendedName>
</protein>
<proteinExistence type="predicted"/>